<keyword evidence="4" id="KW-1185">Reference proteome</keyword>
<name>A0A074MZ07_9SPHN</name>
<gene>
    <name evidence="3" type="ORF">EH32_05920</name>
</gene>
<reference evidence="3 4" key="1">
    <citation type="submission" date="2014-04" db="EMBL/GenBank/DDBJ databases">
        <title>A comprehensive comparison of genomes of Erythrobacter spp. Strains.</title>
        <authorList>
            <person name="Zheng Q."/>
        </authorList>
    </citation>
    <scope>NUCLEOTIDE SEQUENCE [LARGE SCALE GENOMIC DNA]</scope>
    <source>
        <strain evidence="3 4">DSM 8509</strain>
    </source>
</reference>
<dbReference type="Proteomes" id="UP000027866">
    <property type="component" value="Unassembled WGS sequence"/>
</dbReference>
<feature type="region of interest" description="Disordered" evidence="2">
    <location>
        <begin position="1"/>
        <end position="59"/>
    </location>
</feature>
<feature type="compositionally biased region" description="Basic and acidic residues" evidence="2">
    <location>
        <begin position="22"/>
        <end position="35"/>
    </location>
</feature>
<dbReference type="AlphaFoldDB" id="A0A074MZ07"/>
<comment type="caution">
    <text evidence="3">The sequence shown here is derived from an EMBL/GenBank/DDBJ whole genome shotgun (WGS) entry which is preliminary data.</text>
</comment>
<evidence type="ECO:0000256" key="1">
    <source>
        <dbReference type="SAM" id="Coils"/>
    </source>
</evidence>
<evidence type="ECO:0000256" key="2">
    <source>
        <dbReference type="SAM" id="MobiDB-lite"/>
    </source>
</evidence>
<accession>A0A074MZ07</accession>
<keyword evidence="1" id="KW-0175">Coiled coil</keyword>
<dbReference type="SUPFAM" id="SSF58104">
    <property type="entry name" value="Methyl-accepting chemotaxis protein (MCP) signaling domain"/>
    <property type="match status" value="1"/>
</dbReference>
<protein>
    <submittedName>
        <fullName evidence="3">Uncharacterized protein</fullName>
    </submittedName>
</protein>
<feature type="compositionally biased region" description="Polar residues" evidence="2">
    <location>
        <begin position="8"/>
        <end position="17"/>
    </location>
</feature>
<evidence type="ECO:0000313" key="3">
    <source>
        <dbReference type="EMBL" id="KEO98639.1"/>
    </source>
</evidence>
<evidence type="ECO:0000313" key="4">
    <source>
        <dbReference type="Proteomes" id="UP000027866"/>
    </source>
</evidence>
<dbReference type="Gene3D" id="1.10.287.1490">
    <property type="match status" value="1"/>
</dbReference>
<organism evidence="3 4">
    <name type="scientific">Erythrobacter litoralis</name>
    <dbReference type="NCBI Taxonomy" id="39960"/>
    <lineage>
        <taxon>Bacteria</taxon>
        <taxon>Pseudomonadati</taxon>
        <taxon>Pseudomonadota</taxon>
        <taxon>Alphaproteobacteria</taxon>
        <taxon>Sphingomonadales</taxon>
        <taxon>Erythrobacteraceae</taxon>
        <taxon>Erythrobacter/Porphyrobacter group</taxon>
        <taxon>Erythrobacter</taxon>
    </lineage>
</organism>
<dbReference type="EMBL" id="JMIX01000003">
    <property type="protein sequence ID" value="KEO98639.1"/>
    <property type="molecule type" value="Genomic_DNA"/>
</dbReference>
<sequence>MGHGHGNKGTNMRNFRLSSFVDRSRPVPADRKMADTGRTSPEPARSGTEAHGPYTPPRAEQAEALRGNLDEVLGSLSHARADAEALARIIAELEAEAGRVPGLIEDRRELGRKLDERAGEIAALDARAEELARDLARAREESAQVQRQLDSAMREPADLHRANEEGKERLRASAETIGQLEREAERTADAREKSEREIATLRGALAERDRALDEARDAMNELRVAAKRDAQRIAEIEESHSRQQARICDLTARLAAANRRHDELEEAHDALR</sequence>
<proteinExistence type="predicted"/>
<feature type="coiled-coil region" evidence="1">
    <location>
        <begin position="121"/>
        <end position="232"/>
    </location>
</feature>